<protein>
    <submittedName>
        <fullName evidence="11">General substrate transporter</fullName>
    </submittedName>
</protein>
<dbReference type="OrthoDB" id="6612291at2759"/>
<gene>
    <name evidence="11" type="ORF">BDV95DRAFT_580277</name>
</gene>
<dbReference type="SUPFAM" id="SSF103473">
    <property type="entry name" value="MFS general substrate transporter"/>
    <property type="match status" value="1"/>
</dbReference>
<keyword evidence="5 9" id="KW-1133">Transmembrane helix</keyword>
<name>A0A7C8M3Z3_9PLEO</name>
<feature type="transmembrane region" description="Helical" evidence="9">
    <location>
        <begin position="199"/>
        <end position="221"/>
    </location>
</feature>
<keyword evidence="12" id="KW-1185">Reference proteome</keyword>
<comment type="similarity">
    <text evidence="2 7">Belongs to the major facilitator superfamily. Sugar transporter (TC 2.A.1.1) family.</text>
</comment>
<organism evidence="11 12">
    <name type="scientific">Massariosphaeria phaeospora</name>
    <dbReference type="NCBI Taxonomy" id="100035"/>
    <lineage>
        <taxon>Eukaryota</taxon>
        <taxon>Fungi</taxon>
        <taxon>Dikarya</taxon>
        <taxon>Ascomycota</taxon>
        <taxon>Pezizomycotina</taxon>
        <taxon>Dothideomycetes</taxon>
        <taxon>Pleosporomycetidae</taxon>
        <taxon>Pleosporales</taxon>
        <taxon>Pleosporales incertae sedis</taxon>
        <taxon>Massariosphaeria</taxon>
    </lineage>
</organism>
<evidence type="ECO:0000313" key="12">
    <source>
        <dbReference type="Proteomes" id="UP000481861"/>
    </source>
</evidence>
<evidence type="ECO:0000256" key="4">
    <source>
        <dbReference type="ARBA" id="ARBA00022692"/>
    </source>
</evidence>
<keyword evidence="4 9" id="KW-0812">Transmembrane</keyword>
<feature type="region of interest" description="Disordered" evidence="8">
    <location>
        <begin position="509"/>
        <end position="531"/>
    </location>
</feature>
<evidence type="ECO:0000256" key="7">
    <source>
        <dbReference type="RuleBase" id="RU003346"/>
    </source>
</evidence>
<evidence type="ECO:0000256" key="2">
    <source>
        <dbReference type="ARBA" id="ARBA00010992"/>
    </source>
</evidence>
<feature type="compositionally biased region" description="Basic and acidic residues" evidence="8">
    <location>
        <begin position="522"/>
        <end position="531"/>
    </location>
</feature>
<dbReference type="PROSITE" id="PS00216">
    <property type="entry name" value="SUGAR_TRANSPORT_1"/>
    <property type="match status" value="1"/>
</dbReference>
<dbReference type="GO" id="GO:0005351">
    <property type="term" value="F:carbohydrate:proton symporter activity"/>
    <property type="evidence" value="ECO:0007669"/>
    <property type="project" value="TreeGrafter"/>
</dbReference>
<evidence type="ECO:0000256" key="9">
    <source>
        <dbReference type="SAM" id="Phobius"/>
    </source>
</evidence>
<comment type="subcellular location">
    <subcellularLocation>
        <location evidence="1">Membrane</location>
        <topology evidence="1">Multi-pass membrane protein</topology>
    </subcellularLocation>
</comment>
<dbReference type="NCBIfam" id="TIGR00879">
    <property type="entry name" value="SP"/>
    <property type="match status" value="1"/>
</dbReference>
<dbReference type="InterPro" id="IPR005829">
    <property type="entry name" value="Sugar_transporter_CS"/>
</dbReference>
<dbReference type="PANTHER" id="PTHR48022">
    <property type="entry name" value="PLASTIDIC GLUCOSE TRANSPORTER 4"/>
    <property type="match status" value="1"/>
</dbReference>
<proteinExistence type="inferred from homology"/>
<dbReference type="AlphaFoldDB" id="A0A7C8M3Z3"/>
<dbReference type="Proteomes" id="UP000481861">
    <property type="component" value="Unassembled WGS sequence"/>
</dbReference>
<dbReference type="InterPro" id="IPR005828">
    <property type="entry name" value="MFS_sugar_transport-like"/>
</dbReference>
<feature type="transmembrane region" description="Helical" evidence="9">
    <location>
        <begin position="83"/>
        <end position="103"/>
    </location>
</feature>
<dbReference type="PROSITE" id="PS50850">
    <property type="entry name" value="MFS"/>
    <property type="match status" value="1"/>
</dbReference>
<evidence type="ECO:0000313" key="11">
    <source>
        <dbReference type="EMBL" id="KAF2868116.1"/>
    </source>
</evidence>
<evidence type="ECO:0000256" key="8">
    <source>
        <dbReference type="SAM" id="MobiDB-lite"/>
    </source>
</evidence>
<dbReference type="EMBL" id="JAADJZ010000020">
    <property type="protein sequence ID" value="KAF2868116.1"/>
    <property type="molecule type" value="Genomic_DNA"/>
</dbReference>
<feature type="domain" description="Major facilitator superfamily (MFS) profile" evidence="10">
    <location>
        <begin position="29"/>
        <end position="480"/>
    </location>
</feature>
<dbReference type="FunFam" id="1.20.1250.20:FF:000180">
    <property type="entry name" value="MFS monosaccharide transporter"/>
    <property type="match status" value="1"/>
</dbReference>
<evidence type="ECO:0000256" key="6">
    <source>
        <dbReference type="ARBA" id="ARBA00023136"/>
    </source>
</evidence>
<feature type="transmembrane region" description="Helical" evidence="9">
    <location>
        <begin position="423"/>
        <end position="446"/>
    </location>
</feature>
<reference evidence="11 12" key="1">
    <citation type="submission" date="2020-01" db="EMBL/GenBank/DDBJ databases">
        <authorList>
            <consortium name="DOE Joint Genome Institute"/>
            <person name="Haridas S."/>
            <person name="Albert R."/>
            <person name="Binder M."/>
            <person name="Bloem J."/>
            <person name="Labutti K."/>
            <person name="Salamov A."/>
            <person name="Andreopoulos B."/>
            <person name="Baker S.E."/>
            <person name="Barry K."/>
            <person name="Bills G."/>
            <person name="Bluhm B.H."/>
            <person name="Cannon C."/>
            <person name="Castanera R."/>
            <person name="Culley D.E."/>
            <person name="Daum C."/>
            <person name="Ezra D."/>
            <person name="Gonzalez J.B."/>
            <person name="Henrissat B."/>
            <person name="Kuo A."/>
            <person name="Liang C."/>
            <person name="Lipzen A."/>
            <person name="Lutzoni F."/>
            <person name="Magnuson J."/>
            <person name="Mondo S."/>
            <person name="Nolan M."/>
            <person name="Ohm R."/>
            <person name="Pangilinan J."/>
            <person name="Park H.-J.H."/>
            <person name="Ramirez L."/>
            <person name="Alfaro M."/>
            <person name="Sun H."/>
            <person name="Tritt A."/>
            <person name="Yoshinaga Y."/>
            <person name="Zwiers L.-H.L."/>
            <person name="Turgeon B.G."/>
            <person name="Goodwin S.B."/>
            <person name="Spatafora J.W."/>
            <person name="Crous P.W."/>
            <person name="Grigoriev I.V."/>
        </authorList>
    </citation>
    <scope>NUCLEOTIDE SEQUENCE [LARGE SCALE GENOMIC DNA]</scope>
    <source>
        <strain evidence="11 12">CBS 611.86</strain>
    </source>
</reference>
<evidence type="ECO:0000256" key="5">
    <source>
        <dbReference type="ARBA" id="ARBA00022989"/>
    </source>
</evidence>
<feature type="transmembrane region" description="Helical" evidence="9">
    <location>
        <begin position="355"/>
        <end position="377"/>
    </location>
</feature>
<sequence>MPGWAPSSVRRGGGGSRVEAPVTVRGYLLCVFAAFGGILFGYDSGYINGVLGMNYVKLEFGHPGSIDPSAYQGHLYATREKSLITSILSAGTFFGALFAGSLADWVGRRATIIAGCAVFSLGVVLQVAATTVALLVPGRLIAGIGVGFVSAIIILYMSEVAPKSVRGAIVSGYQFCITIGLLLAAVVDQSTSTRMDTTSYRIPMGLQWLWALILGVGLFLLPESPRWYVKKDRLEEAAKALATLRGQPADSPYIKDELAELVANYRHEAHMQTGWADCFRGGWKPSGNLRRVVLGMALQMMQQWTGVNFIFYYGTTFFTQVGIKNAFLISMITTAVNVGSTPISFWTIEKLGRRTLLIYGAIGMLVCEFIIAIVGTVAEGSQAAGYCLIIFTCIYIFFFASTWGPAAWVVIGEIFPLPIRAKGVALATASNWFWNFVIGFITPYMVDADYGNMRTKVFFVWGATCTLCVVFAWLLVPETKGLSLEQVDRMLEQTTPRNSSKWEPTFSYADEDAKTGPGRASGVEHLEHSHV</sequence>
<dbReference type="PROSITE" id="PS00217">
    <property type="entry name" value="SUGAR_TRANSPORT_2"/>
    <property type="match status" value="1"/>
</dbReference>
<dbReference type="GO" id="GO:0016020">
    <property type="term" value="C:membrane"/>
    <property type="evidence" value="ECO:0007669"/>
    <property type="project" value="UniProtKB-SubCell"/>
</dbReference>
<keyword evidence="3 7" id="KW-0813">Transport</keyword>
<dbReference type="InterPro" id="IPR020846">
    <property type="entry name" value="MFS_dom"/>
</dbReference>
<dbReference type="PRINTS" id="PR00171">
    <property type="entry name" value="SUGRTRNSPORT"/>
</dbReference>
<dbReference type="Pfam" id="PF00083">
    <property type="entry name" value="Sugar_tr"/>
    <property type="match status" value="1"/>
</dbReference>
<keyword evidence="6 9" id="KW-0472">Membrane</keyword>
<dbReference type="PANTHER" id="PTHR48022:SF6">
    <property type="entry name" value="MSTA PROTEIN-RELATED"/>
    <property type="match status" value="1"/>
</dbReference>
<feature type="transmembrane region" description="Helical" evidence="9">
    <location>
        <begin position="326"/>
        <end position="348"/>
    </location>
</feature>
<comment type="caution">
    <text evidence="11">The sequence shown here is derived from an EMBL/GenBank/DDBJ whole genome shotgun (WGS) entry which is preliminary data.</text>
</comment>
<feature type="transmembrane region" description="Helical" evidence="9">
    <location>
        <begin position="383"/>
        <end position="411"/>
    </location>
</feature>
<feature type="transmembrane region" description="Helical" evidence="9">
    <location>
        <begin position="140"/>
        <end position="157"/>
    </location>
</feature>
<dbReference type="Gene3D" id="1.20.1250.20">
    <property type="entry name" value="MFS general substrate transporter like domains"/>
    <property type="match status" value="1"/>
</dbReference>
<dbReference type="CDD" id="cd17356">
    <property type="entry name" value="MFS_HXT"/>
    <property type="match status" value="1"/>
</dbReference>
<dbReference type="InterPro" id="IPR050360">
    <property type="entry name" value="MFS_Sugar_Transporters"/>
</dbReference>
<feature type="transmembrane region" description="Helical" evidence="9">
    <location>
        <begin position="26"/>
        <end position="47"/>
    </location>
</feature>
<accession>A0A7C8M3Z3</accession>
<dbReference type="InterPro" id="IPR036259">
    <property type="entry name" value="MFS_trans_sf"/>
</dbReference>
<dbReference type="InterPro" id="IPR003663">
    <property type="entry name" value="Sugar/inositol_transpt"/>
</dbReference>
<feature type="transmembrane region" description="Helical" evidence="9">
    <location>
        <begin position="458"/>
        <end position="476"/>
    </location>
</feature>
<feature type="transmembrane region" description="Helical" evidence="9">
    <location>
        <begin position="169"/>
        <end position="187"/>
    </location>
</feature>
<feature type="transmembrane region" description="Helical" evidence="9">
    <location>
        <begin position="110"/>
        <end position="134"/>
    </location>
</feature>
<evidence type="ECO:0000256" key="1">
    <source>
        <dbReference type="ARBA" id="ARBA00004141"/>
    </source>
</evidence>
<evidence type="ECO:0000256" key="3">
    <source>
        <dbReference type="ARBA" id="ARBA00022448"/>
    </source>
</evidence>
<evidence type="ECO:0000259" key="10">
    <source>
        <dbReference type="PROSITE" id="PS50850"/>
    </source>
</evidence>